<comment type="caution">
    <text evidence="1">The sequence shown here is derived from an EMBL/GenBank/DDBJ whole genome shotgun (WGS) entry which is preliminary data.</text>
</comment>
<reference evidence="1 2" key="1">
    <citation type="submission" date="2014-02" db="EMBL/GenBank/DDBJ databases">
        <title>The small core and large imbalanced accessory genome model reveals a collaborative survival strategy of Sorangium cellulosum strains in nature.</title>
        <authorList>
            <person name="Han K."/>
            <person name="Peng R."/>
            <person name="Blom J."/>
            <person name="Li Y.-Z."/>
        </authorList>
    </citation>
    <scope>NUCLEOTIDE SEQUENCE [LARGE SCALE GENOMIC DNA]</scope>
    <source>
        <strain evidence="1 2">So0007-03</strain>
    </source>
</reference>
<evidence type="ECO:0000313" key="1">
    <source>
        <dbReference type="EMBL" id="KYG08973.1"/>
    </source>
</evidence>
<dbReference type="EMBL" id="JEME01000814">
    <property type="protein sequence ID" value="KYG08973.1"/>
    <property type="molecule type" value="Genomic_DNA"/>
</dbReference>
<name>A0A150TWA9_SORCE</name>
<dbReference type="AlphaFoldDB" id="A0A150TWA9"/>
<gene>
    <name evidence="1" type="ORF">BE21_20530</name>
</gene>
<organism evidence="1 2">
    <name type="scientific">Sorangium cellulosum</name>
    <name type="common">Polyangium cellulosum</name>
    <dbReference type="NCBI Taxonomy" id="56"/>
    <lineage>
        <taxon>Bacteria</taxon>
        <taxon>Pseudomonadati</taxon>
        <taxon>Myxococcota</taxon>
        <taxon>Polyangia</taxon>
        <taxon>Polyangiales</taxon>
        <taxon>Polyangiaceae</taxon>
        <taxon>Sorangium</taxon>
    </lineage>
</organism>
<protein>
    <submittedName>
        <fullName evidence="1">Uncharacterized protein</fullName>
    </submittedName>
</protein>
<proteinExistence type="predicted"/>
<dbReference type="Proteomes" id="UP000075502">
    <property type="component" value="Unassembled WGS sequence"/>
</dbReference>
<sequence>MVEESGFDFTPPDVAWFRFEDLPTYRRLSGAGVAEMDFTYWDPDHGRVVLLEVKDYTGRDAPGHLADCLIAKGRDSLVMLQSAWRGGDTAIGAALAGELPERLRVRSRVRLIFVLKADAATRMKPISTMKDRIDWSIRAYAELLGLRCDTLVMDQDKASKCGLPLRVSPPPR</sequence>
<accession>A0A150TWA9</accession>
<evidence type="ECO:0000313" key="2">
    <source>
        <dbReference type="Proteomes" id="UP000075502"/>
    </source>
</evidence>